<dbReference type="EMBL" id="JAKKPZ010000122">
    <property type="protein sequence ID" value="KAI1701276.1"/>
    <property type="molecule type" value="Genomic_DNA"/>
</dbReference>
<name>A0AAD4MNF1_9BILA</name>
<keyword evidence="3 5" id="KW-1133">Transmembrane helix</keyword>
<comment type="subcellular location">
    <subcellularLocation>
        <location evidence="1">Membrane</location>
        <topology evidence="1">Multi-pass membrane protein</topology>
    </subcellularLocation>
</comment>
<dbReference type="Pfam" id="PF10292">
    <property type="entry name" value="7TM_GPCR_Srab"/>
    <property type="match status" value="1"/>
</dbReference>
<keyword evidence="6" id="KW-0675">Receptor</keyword>
<feature type="transmembrane region" description="Helical" evidence="5">
    <location>
        <begin position="149"/>
        <end position="174"/>
    </location>
</feature>
<dbReference type="Proteomes" id="UP001201812">
    <property type="component" value="Unassembled WGS sequence"/>
</dbReference>
<protein>
    <submittedName>
        <fullName evidence="6">Serpentine type 7TM GPCR receptor class ab chemoreceptor domain-containing protein</fullName>
    </submittedName>
</protein>
<proteinExistence type="predicted"/>
<evidence type="ECO:0000256" key="1">
    <source>
        <dbReference type="ARBA" id="ARBA00004141"/>
    </source>
</evidence>
<keyword evidence="2 5" id="KW-0812">Transmembrane</keyword>
<sequence>MTGDYVLNHDPDLCQRAKTMHEGAEIIFSQVGQIILAMTAHILLFIATMAYRKHRIALHPNLMLIVGNIIFLYALHSIYIVIFHGRYQLLLYFSSNPCDFLTPVWLNIALRFPRPLYIAAFTMSHLALTMERARATFMPTRYEKEGIRCPLFCLVVLWIIAIFVSSTIVALASLDQEFWQPSIHVNLTTNSNAYFLIYLHLVWLAVVIFIAIVDYILLVTNRKNRRR</sequence>
<evidence type="ECO:0000313" key="6">
    <source>
        <dbReference type="EMBL" id="KAI1701276.1"/>
    </source>
</evidence>
<organism evidence="6 7">
    <name type="scientific">Ditylenchus destructor</name>
    <dbReference type="NCBI Taxonomy" id="166010"/>
    <lineage>
        <taxon>Eukaryota</taxon>
        <taxon>Metazoa</taxon>
        <taxon>Ecdysozoa</taxon>
        <taxon>Nematoda</taxon>
        <taxon>Chromadorea</taxon>
        <taxon>Rhabditida</taxon>
        <taxon>Tylenchina</taxon>
        <taxon>Tylenchomorpha</taxon>
        <taxon>Sphaerularioidea</taxon>
        <taxon>Anguinidae</taxon>
        <taxon>Anguininae</taxon>
        <taxon>Ditylenchus</taxon>
    </lineage>
</organism>
<keyword evidence="4 5" id="KW-0472">Membrane</keyword>
<feature type="transmembrane region" description="Helical" evidence="5">
    <location>
        <begin position="194"/>
        <end position="218"/>
    </location>
</feature>
<evidence type="ECO:0000256" key="2">
    <source>
        <dbReference type="ARBA" id="ARBA00022692"/>
    </source>
</evidence>
<dbReference type="PANTHER" id="PTHR46561:SF11">
    <property type="entry name" value="SERPENTINE RECEPTOR CLASS ALPHA_BETA-14"/>
    <property type="match status" value="1"/>
</dbReference>
<feature type="transmembrane region" description="Helical" evidence="5">
    <location>
        <begin position="26"/>
        <end position="50"/>
    </location>
</feature>
<feature type="transmembrane region" description="Helical" evidence="5">
    <location>
        <begin position="62"/>
        <end position="84"/>
    </location>
</feature>
<dbReference type="AlphaFoldDB" id="A0AAD4MNF1"/>
<gene>
    <name evidence="6" type="ORF">DdX_16177</name>
</gene>
<keyword evidence="7" id="KW-1185">Reference proteome</keyword>
<comment type="caution">
    <text evidence="6">The sequence shown here is derived from an EMBL/GenBank/DDBJ whole genome shotgun (WGS) entry which is preliminary data.</text>
</comment>
<feature type="transmembrane region" description="Helical" evidence="5">
    <location>
        <begin position="104"/>
        <end position="128"/>
    </location>
</feature>
<evidence type="ECO:0000256" key="4">
    <source>
        <dbReference type="ARBA" id="ARBA00023136"/>
    </source>
</evidence>
<dbReference type="InterPro" id="IPR019408">
    <property type="entry name" value="7TM_GPCR_serpentine_rcpt_Srab"/>
</dbReference>
<evidence type="ECO:0000256" key="3">
    <source>
        <dbReference type="ARBA" id="ARBA00022989"/>
    </source>
</evidence>
<dbReference type="PANTHER" id="PTHR46561">
    <property type="entry name" value="SERPENTINE RECEPTOR, CLASS AB (CLASS A-LIKE)-RELATED"/>
    <property type="match status" value="1"/>
</dbReference>
<evidence type="ECO:0000313" key="7">
    <source>
        <dbReference type="Proteomes" id="UP001201812"/>
    </source>
</evidence>
<dbReference type="GO" id="GO:0016020">
    <property type="term" value="C:membrane"/>
    <property type="evidence" value="ECO:0007669"/>
    <property type="project" value="UniProtKB-SubCell"/>
</dbReference>
<evidence type="ECO:0000256" key="5">
    <source>
        <dbReference type="SAM" id="Phobius"/>
    </source>
</evidence>
<dbReference type="InterPro" id="IPR053286">
    <property type="entry name" value="Nematode_rcpt-like_srab"/>
</dbReference>
<reference evidence="6" key="1">
    <citation type="submission" date="2022-01" db="EMBL/GenBank/DDBJ databases">
        <title>Genome Sequence Resource for Two Populations of Ditylenchus destructor, the Migratory Endoparasitic Phytonematode.</title>
        <authorList>
            <person name="Zhang H."/>
            <person name="Lin R."/>
            <person name="Xie B."/>
        </authorList>
    </citation>
    <scope>NUCLEOTIDE SEQUENCE</scope>
    <source>
        <strain evidence="6">BazhouSP</strain>
    </source>
</reference>
<accession>A0AAD4MNF1</accession>